<dbReference type="Pfam" id="PF01872">
    <property type="entry name" value="RibD_C"/>
    <property type="match status" value="1"/>
</dbReference>
<dbReference type="InterPro" id="IPR000537">
    <property type="entry name" value="UbiA_prenyltransferase"/>
</dbReference>
<feature type="transmembrane region" description="Helical" evidence="7">
    <location>
        <begin position="878"/>
        <end position="900"/>
    </location>
</feature>
<feature type="region of interest" description="Disordered" evidence="6">
    <location>
        <begin position="915"/>
        <end position="984"/>
    </location>
</feature>
<evidence type="ECO:0000256" key="1">
    <source>
        <dbReference type="ARBA" id="ARBA00004141"/>
    </source>
</evidence>
<evidence type="ECO:0000256" key="7">
    <source>
        <dbReference type="SAM" id="Phobius"/>
    </source>
</evidence>
<feature type="transmembrane region" description="Helical" evidence="7">
    <location>
        <begin position="595"/>
        <end position="616"/>
    </location>
</feature>
<feature type="transmembrane region" description="Helical" evidence="7">
    <location>
        <begin position="698"/>
        <end position="721"/>
    </location>
</feature>
<evidence type="ECO:0000256" key="2">
    <source>
        <dbReference type="ARBA" id="ARBA00022679"/>
    </source>
</evidence>
<feature type="domain" description="Bacterial bifunctional deaminase-reductase C-terminal" evidence="8">
    <location>
        <begin position="257"/>
        <end position="344"/>
    </location>
</feature>
<dbReference type="AlphaFoldDB" id="A0A5A8CCS0"/>
<reference evidence="9 10" key="1">
    <citation type="submission" date="2019-07" db="EMBL/GenBank/DDBJ databases">
        <title>Genomes of Cafeteria roenbergensis.</title>
        <authorList>
            <person name="Fischer M.G."/>
            <person name="Hackl T."/>
            <person name="Roman M."/>
        </authorList>
    </citation>
    <scope>NUCLEOTIDE SEQUENCE [LARGE SCALE GENOMIC DNA]</scope>
    <source>
        <strain evidence="9 10">RCC970-E3</strain>
    </source>
</reference>
<feature type="compositionally biased region" description="Basic residues" evidence="6">
    <location>
        <begin position="951"/>
        <end position="966"/>
    </location>
</feature>
<organism evidence="9 10">
    <name type="scientific">Cafeteria roenbergensis</name>
    <name type="common">Marine flagellate</name>
    <dbReference type="NCBI Taxonomy" id="33653"/>
    <lineage>
        <taxon>Eukaryota</taxon>
        <taxon>Sar</taxon>
        <taxon>Stramenopiles</taxon>
        <taxon>Bigyra</taxon>
        <taxon>Opalozoa</taxon>
        <taxon>Bicosoecida</taxon>
        <taxon>Cafeteriaceae</taxon>
        <taxon>Cafeteria</taxon>
    </lineage>
</organism>
<evidence type="ECO:0000256" key="5">
    <source>
        <dbReference type="ARBA" id="ARBA00023136"/>
    </source>
</evidence>
<dbReference type="Pfam" id="PF05514">
    <property type="entry name" value="HR_lesion"/>
    <property type="match status" value="1"/>
</dbReference>
<feature type="compositionally biased region" description="Polar residues" evidence="6">
    <location>
        <begin position="376"/>
        <end position="385"/>
    </location>
</feature>
<feature type="transmembrane region" description="Helical" evidence="7">
    <location>
        <begin position="796"/>
        <end position="814"/>
    </location>
</feature>
<feature type="transmembrane region" description="Helical" evidence="7">
    <location>
        <begin position="628"/>
        <end position="646"/>
    </location>
</feature>
<comment type="subcellular location">
    <subcellularLocation>
        <location evidence="1">Membrane</location>
        <topology evidence="1">Multi-pass membrane protein</topology>
    </subcellularLocation>
</comment>
<dbReference type="GO" id="GO:0004659">
    <property type="term" value="F:prenyltransferase activity"/>
    <property type="evidence" value="ECO:0007669"/>
    <property type="project" value="InterPro"/>
</dbReference>
<keyword evidence="5 7" id="KW-0472">Membrane</keyword>
<evidence type="ECO:0000256" key="4">
    <source>
        <dbReference type="ARBA" id="ARBA00022989"/>
    </source>
</evidence>
<dbReference type="EMBL" id="VLTL01000223">
    <property type="protein sequence ID" value="KAA0150943.1"/>
    <property type="molecule type" value="Genomic_DNA"/>
</dbReference>
<dbReference type="GO" id="GO:0016020">
    <property type="term" value="C:membrane"/>
    <property type="evidence" value="ECO:0007669"/>
    <property type="project" value="UniProtKB-SubCell"/>
</dbReference>
<dbReference type="Pfam" id="PF01040">
    <property type="entry name" value="UbiA"/>
    <property type="match status" value="1"/>
</dbReference>
<dbReference type="GO" id="GO:0009231">
    <property type="term" value="P:riboflavin biosynthetic process"/>
    <property type="evidence" value="ECO:0007669"/>
    <property type="project" value="InterPro"/>
</dbReference>
<dbReference type="InterPro" id="IPR024072">
    <property type="entry name" value="DHFR-like_dom_sf"/>
</dbReference>
<evidence type="ECO:0000313" key="10">
    <source>
        <dbReference type="Proteomes" id="UP000324907"/>
    </source>
</evidence>
<evidence type="ECO:0000256" key="6">
    <source>
        <dbReference type="SAM" id="MobiDB-lite"/>
    </source>
</evidence>
<evidence type="ECO:0000256" key="3">
    <source>
        <dbReference type="ARBA" id="ARBA00022692"/>
    </source>
</evidence>
<dbReference type="Gene3D" id="3.40.430.10">
    <property type="entry name" value="Dihydrofolate Reductase, subunit A"/>
    <property type="match status" value="1"/>
</dbReference>
<keyword evidence="4 7" id="KW-1133">Transmembrane helix</keyword>
<dbReference type="SUPFAM" id="SSF53597">
    <property type="entry name" value="Dihydrofolate reductase-like"/>
    <property type="match status" value="1"/>
</dbReference>
<dbReference type="InterPro" id="IPR002734">
    <property type="entry name" value="RibDG_C"/>
</dbReference>
<dbReference type="GO" id="GO:0009234">
    <property type="term" value="P:menaquinone biosynthetic process"/>
    <property type="evidence" value="ECO:0007669"/>
    <property type="project" value="TreeGrafter"/>
</dbReference>
<feature type="transmembrane region" description="Helical" evidence="7">
    <location>
        <begin position="853"/>
        <end position="872"/>
    </location>
</feature>
<dbReference type="GO" id="GO:0042371">
    <property type="term" value="P:vitamin K biosynthetic process"/>
    <property type="evidence" value="ECO:0007669"/>
    <property type="project" value="TreeGrafter"/>
</dbReference>
<dbReference type="PANTHER" id="PTHR13929">
    <property type="entry name" value="1,4-DIHYDROXY-2-NAPHTHOATE OCTAPRENYLTRANSFERASE"/>
    <property type="match status" value="1"/>
</dbReference>
<sequence>MAHRSQDAEVLDIIRTQLAAAQLRVAEVVHAHRTTSMALAASDDAQLQCVSDLAFTWGFRSTARFATAQRRALERAEDPFWVVKQPLCSEGTPVYLWYKLSPGRSSAIASLKLATCDSSTEQGSRLLAKGYTAVEQPKGLSRSCVWVRRSASRPITDVQVSINAGQAKELRRRGFTAVQGHWSSEFIDAHTRLWLRRTSRTASREAVHDEMKRLRVQELEALQAYADDLEAVAETDAIEDEAEHSTQAQDSHTAPWPFICLSFAQSVDGSISDREGRMIALSCPAAMRMTHELRAAHDAIVVGVGTVKKDNPSLTVRLCDGRTPLPVVVDSELELPLDCKLLTSPSCRKPVVLCLPFDEGPPRNSCRGAEREGGISSDSTTSKPLSTDGEADQAPAIASPGASMAARAAALRSLGATVLQCADATPGARRPRLDLVRALRSLGPALGVRSVMVEVQAGWLPSEVRALLLALRPWSFPLSALPVAAVAVAASEAGLEGANLWRTAVLATAVVALHATANLVNTVVDFSKGVDQGAEADDRTLVDGLVSEGQLRAVAWLSALIGGAASSAFVAESLGVDMAGVLGSRPAAAGRGEEVALTLAALLASGLCLAVLYTAGPCGLKYRGLGELTVFACFGPLLGAAASLALTGTLSDDCLLASVPFGAVAVAVLHSNNVRDADADGRAGAFTLAQALGARLNALLYTLALWTAAGAAVLACASAAARRAGLADAGVPPRFGSASLHAASRCLTGQSPCPGFWPQAAHGLMLLAMCAPWAVSLTSRLSRGSLRFLPQLTAQWGTLLGGALLAGIAAPAAAGRGLLAVLFMLGGVNNVVMWTHSAALVTAKMREATGLALPGWLCRACAAAATAVQIGAGAAFSLGVQACASAALLLVFLAAVTPVVHDMWSYGLPPGDPATPAGRAAKAESDSDSAEAAEPAAAGGDSGGQEVFLVRYRRSSSSGRRRRRNHNAAPIPPGPAAPEGNPFASALPAGAGGVPTFLDPFASEFVHFFKNVGMAGGLLVFLAYSGECTVA</sequence>
<evidence type="ECO:0000259" key="8">
    <source>
        <dbReference type="Pfam" id="PF01872"/>
    </source>
</evidence>
<dbReference type="InterPro" id="IPR008637">
    <property type="entry name" value="HR_lesion"/>
</dbReference>
<dbReference type="CDD" id="cd13962">
    <property type="entry name" value="PT_UbiA_UBIAD1"/>
    <property type="match status" value="1"/>
</dbReference>
<keyword evidence="3 7" id="KW-0812">Transmembrane</keyword>
<gene>
    <name evidence="9" type="ORF">FNF28_07187</name>
</gene>
<proteinExistence type="predicted"/>
<keyword evidence="2" id="KW-0808">Transferase</keyword>
<name>A0A5A8CCS0_CAFRO</name>
<accession>A0A5A8CCS0</accession>
<dbReference type="Proteomes" id="UP000324907">
    <property type="component" value="Unassembled WGS sequence"/>
</dbReference>
<feature type="region of interest" description="Disordered" evidence="6">
    <location>
        <begin position="364"/>
        <end position="393"/>
    </location>
</feature>
<feature type="transmembrane region" description="Helical" evidence="7">
    <location>
        <begin position="820"/>
        <end position="841"/>
    </location>
</feature>
<dbReference type="GO" id="GO:0008703">
    <property type="term" value="F:5-amino-6-(5-phosphoribosylamino)uracil reductase activity"/>
    <property type="evidence" value="ECO:0007669"/>
    <property type="project" value="InterPro"/>
</dbReference>
<feature type="transmembrane region" description="Helical" evidence="7">
    <location>
        <begin position="756"/>
        <end position="775"/>
    </location>
</feature>
<dbReference type="InterPro" id="IPR026046">
    <property type="entry name" value="UBIAD1"/>
</dbReference>
<comment type="caution">
    <text evidence="9">The sequence shown here is derived from an EMBL/GenBank/DDBJ whole genome shotgun (WGS) entry which is preliminary data.</text>
</comment>
<dbReference type="PANTHER" id="PTHR13929:SF0">
    <property type="entry name" value="UBIA PRENYLTRANSFERASE DOMAIN-CONTAINING PROTEIN 1"/>
    <property type="match status" value="1"/>
</dbReference>
<evidence type="ECO:0000313" key="9">
    <source>
        <dbReference type="EMBL" id="KAA0150943.1"/>
    </source>
</evidence>
<protein>
    <recommendedName>
        <fullName evidence="8">Bacterial bifunctional deaminase-reductase C-terminal domain-containing protein</fullName>
    </recommendedName>
</protein>